<dbReference type="PROSITE" id="PS00092">
    <property type="entry name" value="N6_MTASE"/>
    <property type="match status" value="1"/>
</dbReference>
<dbReference type="InterPro" id="IPR029063">
    <property type="entry name" value="SAM-dependent_MTases_sf"/>
</dbReference>
<dbReference type="GO" id="GO:0032259">
    <property type="term" value="P:methylation"/>
    <property type="evidence" value="ECO:0007669"/>
    <property type="project" value="InterPro"/>
</dbReference>
<dbReference type="InterPro" id="IPR002052">
    <property type="entry name" value="DNA_methylase_N6_adenine_CS"/>
</dbReference>
<dbReference type="EMBL" id="LOCL01000078">
    <property type="protein sequence ID" value="KUF13306.1"/>
    <property type="molecule type" value="Genomic_DNA"/>
</dbReference>
<accession>A0A0W7WRT9</accession>
<dbReference type="Gene3D" id="3.40.50.150">
    <property type="entry name" value="Vaccinia Virus protein VP39"/>
    <property type="match status" value="1"/>
</dbReference>
<dbReference type="SUPFAM" id="SSF53335">
    <property type="entry name" value="S-adenosyl-L-methionine-dependent methyltransferases"/>
    <property type="match status" value="2"/>
</dbReference>
<sequence length="918" mass="101128">MTRMIERWFPCTEVSDASMVGWGSGNTESSLWVWFAKRPTAQAKAAVLTSLLPWPEDKAEQRKLQDAVREVLTANTPARVRAANMMGGAVSTIRAALQATHPEGARVLDPFSGRAMIPLEAGRLGVHAEGIDYSPFAVLGGSLLADIPFQNWTDEPPLPFRSGGQDQAGGRLEGDVETFLNEVGRRFIESMADFYPKHSGAYPWGYLWASTLPCQECGHRFPLVGELRLRLPRSATRTRPEDPGQSFFIDADPSTGDFRAVVHEGEPKGTPTRVFTGRSKYASAGRVAVCPFCEHVHSKAVHTRLSAEGLRHDVLLVAADIAEDGTKVFREPTEQEREAVQRAEQALTKEPTFGPLSARPDERIPAGNTWIIQSVNYGDETYGDLLTPRQNLTLASLARAINDAAQECLEASLAPAYVRALSGFATAAMMRKIRRSTRGSRLEVAAQKVGDVFVAQAAILHSYDWFESGLSEGPGSWASLAKKTVSTLQNVRKRGAARPAEIHRGSATMLPHRDRSFSAVVTDPPYDDMINYSDSSDLFYVWAKRSMFTADSSLAMTMHPDGVQEKDEEIVVKRGGSQAGDHRTLAHYDTMICRAYREMRRVVAEDGVVTIVFGHGDVEVWERMLRALHEAGLVITASWPAKTEAGGAGAGALNIVTTVTMACRPAKPDRGRGDLMAVESRIKETIRDRMRLWESSDLARDDMMMAAVGPAMEIAGQYESISDNTGKPVELLTLLATAQKAVQEVALNRIDSVPLELFDERTKFALWWIDLHQRRQVAKSELRWQGLRSGLSLAELKTLVKQDKKGCRFVLSSQVSPVIDDKSAVIDIALAMAKAWKGGADDVAEVLVAAGREGDDEQLWATIMFLIEKLPEADPDALAWTALVRVRRPIESATHSAHETRTAESRHTQREDMQSRLF</sequence>
<evidence type="ECO:0000256" key="1">
    <source>
        <dbReference type="SAM" id="MobiDB-lite"/>
    </source>
</evidence>
<reference evidence="2 3" key="1">
    <citation type="submission" date="2015-12" db="EMBL/GenBank/DDBJ databases">
        <title>Draft genome sequence of Streptomyces silvensis ATCC 53525, a producer of novel hormone antagonists.</title>
        <authorList>
            <person name="Johnston C.W."/>
            <person name="Li Y."/>
            <person name="Magarvey N.A."/>
        </authorList>
    </citation>
    <scope>NUCLEOTIDE SEQUENCE [LARGE SCALE GENOMIC DNA]</scope>
    <source>
        <strain evidence="2 3">ATCC 53525</strain>
    </source>
</reference>
<keyword evidence="3" id="KW-1185">Reference proteome</keyword>
<feature type="region of interest" description="Disordered" evidence="1">
    <location>
        <begin position="893"/>
        <end position="918"/>
    </location>
</feature>
<evidence type="ECO:0000313" key="2">
    <source>
        <dbReference type="EMBL" id="KUF13306.1"/>
    </source>
</evidence>
<feature type="compositionally biased region" description="Basic and acidic residues" evidence="1">
    <location>
        <begin position="896"/>
        <end position="918"/>
    </location>
</feature>
<dbReference type="OrthoDB" id="3197274at2"/>
<dbReference type="GO" id="GO:0003676">
    <property type="term" value="F:nucleic acid binding"/>
    <property type="evidence" value="ECO:0007669"/>
    <property type="project" value="InterPro"/>
</dbReference>
<gene>
    <name evidence="2" type="ORF">AT728_33140</name>
</gene>
<name>A0A0W7WRT9_9ACTN</name>
<dbReference type="Proteomes" id="UP000054804">
    <property type="component" value="Unassembled WGS sequence"/>
</dbReference>
<organism evidence="2 3">
    <name type="scientific">Streptomyces silvensis</name>
    <dbReference type="NCBI Taxonomy" id="1765722"/>
    <lineage>
        <taxon>Bacteria</taxon>
        <taxon>Bacillati</taxon>
        <taxon>Actinomycetota</taxon>
        <taxon>Actinomycetes</taxon>
        <taxon>Kitasatosporales</taxon>
        <taxon>Streptomycetaceae</taxon>
        <taxon>Streptomyces</taxon>
    </lineage>
</organism>
<dbReference type="GO" id="GO:0008168">
    <property type="term" value="F:methyltransferase activity"/>
    <property type="evidence" value="ECO:0007669"/>
    <property type="project" value="InterPro"/>
</dbReference>
<evidence type="ECO:0000313" key="3">
    <source>
        <dbReference type="Proteomes" id="UP000054804"/>
    </source>
</evidence>
<protein>
    <recommendedName>
        <fullName evidence="4">DNA methylase</fullName>
    </recommendedName>
</protein>
<dbReference type="STRING" id="1765722.AT728_33140"/>
<evidence type="ECO:0008006" key="4">
    <source>
        <dbReference type="Google" id="ProtNLM"/>
    </source>
</evidence>
<dbReference type="AlphaFoldDB" id="A0A0W7WRT9"/>
<dbReference type="RefSeq" id="WP_058852361.1">
    <property type="nucleotide sequence ID" value="NZ_LOCL01000078.1"/>
</dbReference>
<proteinExistence type="predicted"/>
<comment type="caution">
    <text evidence="2">The sequence shown here is derived from an EMBL/GenBank/DDBJ whole genome shotgun (WGS) entry which is preliminary data.</text>
</comment>